<dbReference type="PATRIC" id="fig|656366.3.peg.3476"/>
<protein>
    <submittedName>
        <fullName evidence="5">GntR family transcriptional regulator</fullName>
    </submittedName>
</protein>
<dbReference type="SMART" id="SM00895">
    <property type="entry name" value="FCD"/>
    <property type="match status" value="1"/>
</dbReference>
<dbReference type="InterPro" id="IPR000524">
    <property type="entry name" value="Tscrpt_reg_HTH_GntR"/>
</dbReference>
<keyword evidence="6" id="KW-1185">Reference proteome</keyword>
<dbReference type="KEGG" id="aaq:AOC05_16105"/>
<keyword evidence="1" id="KW-0805">Transcription regulation</keyword>
<dbReference type="Pfam" id="PF07729">
    <property type="entry name" value="FCD"/>
    <property type="match status" value="1"/>
</dbReference>
<dbReference type="InterPro" id="IPR008920">
    <property type="entry name" value="TF_FadR/GntR_C"/>
</dbReference>
<dbReference type="InterPro" id="IPR036388">
    <property type="entry name" value="WH-like_DNA-bd_sf"/>
</dbReference>
<dbReference type="AlphaFoldDB" id="A0A0M4QYL4"/>
<evidence type="ECO:0000256" key="3">
    <source>
        <dbReference type="ARBA" id="ARBA00023163"/>
    </source>
</evidence>
<keyword evidence="2" id="KW-0238">DNA-binding</keyword>
<dbReference type="PROSITE" id="PS50949">
    <property type="entry name" value="HTH_GNTR"/>
    <property type="match status" value="1"/>
</dbReference>
<gene>
    <name evidence="5" type="ORF">AOC05_16105</name>
</gene>
<dbReference type="SMART" id="SM00345">
    <property type="entry name" value="HTH_GNTR"/>
    <property type="match status" value="1"/>
</dbReference>
<dbReference type="GO" id="GO:0003700">
    <property type="term" value="F:DNA-binding transcription factor activity"/>
    <property type="evidence" value="ECO:0007669"/>
    <property type="project" value="InterPro"/>
</dbReference>
<dbReference type="Pfam" id="PF00392">
    <property type="entry name" value="GntR"/>
    <property type="match status" value="1"/>
</dbReference>
<dbReference type="InterPro" id="IPR011711">
    <property type="entry name" value="GntR_C"/>
</dbReference>
<name>A0A0M4QYL4_9MICC</name>
<keyword evidence="3" id="KW-0804">Transcription</keyword>
<dbReference type="OrthoDB" id="3864082at2"/>
<dbReference type="PANTHER" id="PTHR43537">
    <property type="entry name" value="TRANSCRIPTIONAL REGULATOR, GNTR FAMILY"/>
    <property type="match status" value="1"/>
</dbReference>
<dbReference type="SUPFAM" id="SSF46785">
    <property type="entry name" value="Winged helix' DNA-binding domain"/>
    <property type="match status" value="1"/>
</dbReference>
<feature type="domain" description="HTH gntR-type" evidence="4">
    <location>
        <begin position="16"/>
        <end position="83"/>
    </location>
</feature>
<dbReference type="RefSeq" id="WP_062008325.1">
    <property type="nucleotide sequence ID" value="NZ_CP012677.1"/>
</dbReference>
<dbReference type="CDD" id="cd07377">
    <property type="entry name" value="WHTH_GntR"/>
    <property type="match status" value="1"/>
</dbReference>
<proteinExistence type="predicted"/>
<evidence type="ECO:0000259" key="4">
    <source>
        <dbReference type="PROSITE" id="PS50949"/>
    </source>
</evidence>
<evidence type="ECO:0000313" key="5">
    <source>
        <dbReference type="EMBL" id="ALE93486.1"/>
    </source>
</evidence>
<dbReference type="Proteomes" id="UP000062833">
    <property type="component" value="Chromosome"/>
</dbReference>
<accession>A0A0M4QYL4</accession>
<dbReference type="Gene3D" id="1.20.120.530">
    <property type="entry name" value="GntR ligand-binding domain-like"/>
    <property type="match status" value="1"/>
</dbReference>
<dbReference type="EMBL" id="CP012677">
    <property type="protein sequence ID" value="ALE93486.1"/>
    <property type="molecule type" value="Genomic_DNA"/>
</dbReference>
<dbReference type="Gene3D" id="1.10.10.10">
    <property type="entry name" value="Winged helix-like DNA-binding domain superfamily/Winged helix DNA-binding domain"/>
    <property type="match status" value="1"/>
</dbReference>
<sequence>MSSLELSHLTVVKKNVSLRETVTLALRAAVISGEMKPGEVYSAPTLGKRFGVSPTPVREAMLDLVKEGLVVSLPNKGFRVTEVSDDDLDEITALRLLIEPPTVRLVTPLIDDAGLARLREMAAAIVNFAGEGDLIAYTEADRQFHIAVLEYSGNKRLLSLISELRSHTRLLGLAPLAASGKLREMAVEHIELVDLMAAGKADEAQELMTQHIGHVRGEWAQH</sequence>
<evidence type="ECO:0000256" key="2">
    <source>
        <dbReference type="ARBA" id="ARBA00023125"/>
    </source>
</evidence>
<organism evidence="5 6">
    <name type="scientific">Arthrobacter alpinus</name>
    <dbReference type="NCBI Taxonomy" id="656366"/>
    <lineage>
        <taxon>Bacteria</taxon>
        <taxon>Bacillati</taxon>
        <taxon>Actinomycetota</taxon>
        <taxon>Actinomycetes</taxon>
        <taxon>Micrococcales</taxon>
        <taxon>Micrococcaceae</taxon>
        <taxon>Arthrobacter</taxon>
    </lineage>
</organism>
<dbReference type="GO" id="GO:0003677">
    <property type="term" value="F:DNA binding"/>
    <property type="evidence" value="ECO:0007669"/>
    <property type="project" value="UniProtKB-KW"/>
</dbReference>
<dbReference type="SUPFAM" id="SSF48008">
    <property type="entry name" value="GntR ligand-binding domain-like"/>
    <property type="match status" value="1"/>
</dbReference>
<reference evidence="6" key="1">
    <citation type="submission" date="2015-09" db="EMBL/GenBank/DDBJ databases">
        <title>Complete genome of Arthrobacter alpinus strain R3.8.</title>
        <authorList>
            <person name="See-Too W.S."/>
            <person name="Chan K.G."/>
        </authorList>
    </citation>
    <scope>NUCLEOTIDE SEQUENCE [LARGE SCALE GENOMIC DNA]</scope>
    <source>
        <strain evidence="6">R3.8</strain>
    </source>
</reference>
<dbReference type="PANTHER" id="PTHR43537:SF45">
    <property type="entry name" value="GNTR FAMILY REGULATORY PROTEIN"/>
    <property type="match status" value="1"/>
</dbReference>
<evidence type="ECO:0000256" key="1">
    <source>
        <dbReference type="ARBA" id="ARBA00023015"/>
    </source>
</evidence>
<evidence type="ECO:0000313" key="6">
    <source>
        <dbReference type="Proteomes" id="UP000062833"/>
    </source>
</evidence>
<dbReference type="InterPro" id="IPR036390">
    <property type="entry name" value="WH_DNA-bd_sf"/>
</dbReference>